<proteinExistence type="predicted"/>
<organism evidence="1 2">
    <name type="scientific">Snodgrassella alvi</name>
    <dbReference type="NCBI Taxonomy" id="1196083"/>
    <lineage>
        <taxon>Bacteria</taxon>
        <taxon>Pseudomonadati</taxon>
        <taxon>Pseudomonadota</taxon>
        <taxon>Betaproteobacteria</taxon>
        <taxon>Neisseriales</taxon>
        <taxon>Neisseriaceae</taxon>
        <taxon>Snodgrassella</taxon>
    </lineage>
</organism>
<gene>
    <name evidence="1" type="ORF">BHC57_10700</name>
</gene>
<dbReference type="AlphaFoldDB" id="A0A855FMU3"/>
<comment type="caution">
    <text evidence="1">The sequence shown here is derived from an EMBL/GenBank/DDBJ whole genome shotgun (WGS) entry which is preliminary data.</text>
</comment>
<dbReference type="EMBL" id="MEIU01000066">
    <property type="protein sequence ID" value="PIT58930.1"/>
    <property type="molecule type" value="Genomic_DNA"/>
</dbReference>
<reference evidence="1 2" key="1">
    <citation type="journal article" date="2017" name="MBio">
        <title>Type VI secretion-mediated competition in the bee gut microbiome.</title>
        <authorList>
            <person name="Steele M.I."/>
            <person name="Kwong W.K."/>
            <person name="Powell J.E."/>
            <person name="Whiteley M."/>
            <person name="Moran N.A."/>
        </authorList>
    </citation>
    <scope>NUCLEOTIDE SEQUENCE [LARGE SCALE GENOMIC DNA]</scope>
    <source>
        <strain evidence="1 2">HK3</strain>
    </source>
</reference>
<dbReference type="Proteomes" id="UP000230463">
    <property type="component" value="Unassembled WGS sequence"/>
</dbReference>
<name>A0A855FMU3_9NEIS</name>
<protein>
    <submittedName>
        <fullName evidence="1">Uncharacterized protein</fullName>
    </submittedName>
</protein>
<evidence type="ECO:0000313" key="1">
    <source>
        <dbReference type="EMBL" id="PIT58930.1"/>
    </source>
</evidence>
<sequence length="61" mass="7111">MYQSAKVWLRPQKLSQTIDAVTANKVLHNLIMYEYWIKGCSVDINIFVNSFRFIITGLDCN</sequence>
<evidence type="ECO:0000313" key="2">
    <source>
        <dbReference type="Proteomes" id="UP000230463"/>
    </source>
</evidence>
<accession>A0A855FMU3</accession>